<evidence type="ECO:0000313" key="2">
    <source>
        <dbReference type="Proteomes" id="UP001549047"/>
    </source>
</evidence>
<protein>
    <recommendedName>
        <fullName evidence="3">ABC transporter substrate-binding protein</fullName>
    </recommendedName>
</protein>
<dbReference type="EMBL" id="JBEPMB010000008">
    <property type="protein sequence ID" value="MET3615525.1"/>
    <property type="molecule type" value="Genomic_DNA"/>
</dbReference>
<dbReference type="RefSeq" id="WP_354557998.1">
    <property type="nucleotide sequence ID" value="NZ_JBEPMB010000008.1"/>
</dbReference>
<gene>
    <name evidence="1" type="ORF">ABID16_003872</name>
</gene>
<evidence type="ECO:0008006" key="3">
    <source>
        <dbReference type="Google" id="ProtNLM"/>
    </source>
</evidence>
<proteinExistence type="predicted"/>
<comment type="caution">
    <text evidence="1">The sequence shown here is derived from an EMBL/GenBank/DDBJ whole genome shotgun (WGS) entry which is preliminary data.</text>
</comment>
<sequence>MRRLLKGLAILAFMLLLGIIGLISPAGYVEAFCHGDPQAQTFVPLIKDPEQRRAEANTYLTYPEWHIVYAYDGLAETLKNGDEYQFPYWESVKGFWTTDCALTRIADAHGGADTDTRLTIATIGVSFTLEMGLKAAYEDTIGRLTAWWRGPEKTPQDIVARDMAIDYAAFLRQVPWYKYPFQKSIDALRAAPSDGSLRALERRFALGTEWRSKIAYAGAIASAVGVAGEAKLTIFSAVTDIDAKRLAGIKDVRVVSESGGSILIETPRYDLFTHILADIARAGGNIREIAGNDDIMLSATVKTGETSPLLESGQLITRLPRTGFGNDRVLMSVKVGELANILREWPIADPGIEHIFDY</sequence>
<name>A0ABV2J439_9HYPH</name>
<evidence type="ECO:0000313" key="1">
    <source>
        <dbReference type="EMBL" id="MET3615525.1"/>
    </source>
</evidence>
<reference evidence="1 2" key="1">
    <citation type="submission" date="2024-06" db="EMBL/GenBank/DDBJ databases">
        <title>Genomic Encyclopedia of Type Strains, Phase IV (KMG-IV): sequencing the most valuable type-strain genomes for metagenomic binning, comparative biology and taxonomic classification.</title>
        <authorList>
            <person name="Goeker M."/>
        </authorList>
    </citation>
    <scope>NUCLEOTIDE SEQUENCE [LARGE SCALE GENOMIC DNA]</scope>
    <source>
        <strain evidence="1 2">DSM 29780</strain>
    </source>
</reference>
<dbReference type="Proteomes" id="UP001549047">
    <property type="component" value="Unassembled WGS sequence"/>
</dbReference>
<keyword evidence="2" id="KW-1185">Reference proteome</keyword>
<accession>A0ABV2J439</accession>
<organism evidence="1 2">
    <name type="scientific">Rhizobium aquaticum</name>
    <dbReference type="NCBI Taxonomy" id="1549636"/>
    <lineage>
        <taxon>Bacteria</taxon>
        <taxon>Pseudomonadati</taxon>
        <taxon>Pseudomonadota</taxon>
        <taxon>Alphaproteobacteria</taxon>
        <taxon>Hyphomicrobiales</taxon>
        <taxon>Rhizobiaceae</taxon>
        <taxon>Rhizobium/Agrobacterium group</taxon>
        <taxon>Rhizobium</taxon>
    </lineage>
</organism>